<proteinExistence type="inferred from homology"/>
<dbReference type="Gene3D" id="3.40.50.1820">
    <property type="entry name" value="alpha/beta hydrolase"/>
    <property type="match status" value="1"/>
</dbReference>
<evidence type="ECO:0000256" key="1">
    <source>
        <dbReference type="ARBA" id="ARBA00005964"/>
    </source>
</evidence>
<protein>
    <recommendedName>
        <fullName evidence="3">Carboxylesterase type B domain-containing protein</fullName>
    </recommendedName>
</protein>
<evidence type="ECO:0000256" key="2">
    <source>
        <dbReference type="ARBA" id="ARBA00023180"/>
    </source>
</evidence>
<evidence type="ECO:0000313" key="4">
    <source>
        <dbReference type="EMBL" id="KAK2724705.1"/>
    </source>
</evidence>
<dbReference type="SUPFAM" id="SSF53474">
    <property type="entry name" value="alpha/beta-Hydrolases"/>
    <property type="match status" value="1"/>
</dbReference>
<accession>A0AA88I5V5</accession>
<evidence type="ECO:0000259" key="3">
    <source>
        <dbReference type="Pfam" id="PF00135"/>
    </source>
</evidence>
<keyword evidence="5" id="KW-1185">Reference proteome</keyword>
<dbReference type="InterPro" id="IPR029058">
    <property type="entry name" value="AB_hydrolase_fold"/>
</dbReference>
<evidence type="ECO:0000313" key="5">
    <source>
        <dbReference type="Proteomes" id="UP001187531"/>
    </source>
</evidence>
<keyword evidence="2" id="KW-0325">Glycoprotein</keyword>
<sequence>MSNVYERLGPCEVKIASVEAFLGVPYASAPVGSLRLLPPASPGSWTGVKLAAMHGPACPQIPPDVTNRLVYGLFYEGSFIDFRCATFTNTKYNNSVCDRLLLQMDINICNIGLDGSQLGLDLDKAEFKLRKRCLPAFESS</sequence>
<gene>
    <name evidence="4" type="ORF">QYM36_001260</name>
</gene>
<reference evidence="4" key="1">
    <citation type="submission" date="2023-07" db="EMBL/GenBank/DDBJ databases">
        <title>Chromosome-level genome assembly of Artemia franciscana.</title>
        <authorList>
            <person name="Jo E."/>
        </authorList>
    </citation>
    <scope>NUCLEOTIDE SEQUENCE</scope>
    <source>
        <tissue evidence="4">Whole body</tissue>
    </source>
</reference>
<dbReference type="Proteomes" id="UP001187531">
    <property type="component" value="Unassembled WGS sequence"/>
</dbReference>
<dbReference type="EMBL" id="JAVRJZ010000003">
    <property type="protein sequence ID" value="KAK2724705.1"/>
    <property type="molecule type" value="Genomic_DNA"/>
</dbReference>
<dbReference type="PANTHER" id="PTHR43903">
    <property type="entry name" value="NEUROLIGIN"/>
    <property type="match status" value="1"/>
</dbReference>
<feature type="domain" description="Carboxylesterase type B" evidence="3">
    <location>
        <begin position="17"/>
        <end position="63"/>
    </location>
</feature>
<name>A0AA88I5V5_ARTSF</name>
<dbReference type="InterPro" id="IPR002018">
    <property type="entry name" value="CarbesteraseB"/>
</dbReference>
<dbReference type="AlphaFoldDB" id="A0AA88I5V5"/>
<comment type="caution">
    <text evidence="4">The sequence shown here is derived from an EMBL/GenBank/DDBJ whole genome shotgun (WGS) entry which is preliminary data.</text>
</comment>
<organism evidence="4 5">
    <name type="scientific">Artemia franciscana</name>
    <name type="common">Brine shrimp</name>
    <name type="synonym">Artemia sanfranciscana</name>
    <dbReference type="NCBI Taxonomy" id="6661"/>
    <lineage>
        <taxon>Eukaryota</taxon>
        <taxon>Metazoa</taxon>
        <taxon>Ecdysozoa</taxon>
        <taxon>Arthropoda</taxon>
        <taxon>Crustacea</taxon>
        <taxon>Branchiopoda</taxon>
        <taxon>Anostraca</taxon>
        <taxon>Artemiidae</taxon>
        <taxon>Artemia</taxon>
    </lineage>
</organism>
<dbReference type="InterPro" id="IPR051093">
    <property type="entry name" value="Neuroligin/BSAL"/>
</dbReference>
<comment type="similarity">
    <text evidence="1">Belongs to the type-B carboxylesterase/lipase family.</text>
</comment>
<dbReference type="Pfam" id="PF00135">
    <property type="entry name" value="COesterase"/>
    <property type="match status" value="1"/>
</dbReference>